<proteinExistence type="predicted"/>
<evidence type="ECO:0000313" key="2">
    <source>
        <dbReference type="Proteomes" id="UP000199079"/>
    </source>
</evidence>
<evidence type="ECO:0000313" key="1">
    <source>
        <dbReference type="EMBL" id="SDX82332.1"/>
    </source>
</evidence>
<organism evidence="1 2">
    <name type="scientific">Halopenitus persicus</name>
    <dbReference type="NCBI Taxonomy" id="1048396"/>
    <lineage>
        <taxon>Archaea</taxon>
        <taxon>Methanobacteriati</taxon>
        <taxon>Methanobacteriota</taxon>
        <taxon>Stenosarchaea group</taxon>
        <taxon>Halobacteria</taxon>
        <taxon>Halobacteriales</taxon>
        <taxon>Haloferacaceae</taxon>
        <taxon>Halopenitus</taxon>
    </lineage>
</organism>
<dbReference type="Proteomes" id="UP000199079">
    <property type="component" value="Unassembled WGS sequence"/>
</dbReference>
<name>A0A1H3EU69_9EURY</name>
<keyword evidence="2" id="KW-1185">Reference proteome</keyword>
<dbReference type="AlphaFoldDB" id="A0A1H3EU69"/>
<sequence>MGSYVFGYRPVRLGSDSRTGIRRPNSSRVMDTSSAAGIVLYTSGFRVFPPSFGVEIVVFSQRSRGPENVRKGGIHPWLWLACPNEASSVIGVSEVLDDDLTAQSFI</sequence>
<accession>A0A1H3EU69</accession>
<dbReference type="EMBL" id="FNPC01000001">
    <property type="protein sequence ID" value="SDX82332.1"/>
    <property type="molecule type" value="Genomic_DNA"/>
</dbReference>
<gene>
    <name evidence="1" type="ORF">SAMN05216564_101603</name>
</gene>
<protein>
    <submittedName>
        <fullName evidence="1">Uncharacterized protein</fullName>
    </submittedName>
</protein>
<reference evidence="2" key="1">
    <citation type="submission" date="2016-10" db="EMBL/GenBank/DDBJ databases">
        <authorList>
            <person name="Varghese N."/>
            <person name="Submissions S."/>
        </authorList>
    </citation>
    <scope>NUCLEOTIDE SEQUENCE [LARGE SCALE GENOMIC DNA]</scope>
    <source>
        <strain evidence="2">DC30,IBRC 10041,KCTC 4046</strain>
    </source>
</reference>